<protein>
    <recommendedName>
        <fullName evidence="1">Alpha/beta hydrolase fold-3 domain-containing protein</fullName>
    </recommendedName>
</protein>
<dbReference type="GO" id="GO:0004771">
    <property type="term" value="F:sterol ester esterase activity"/>
    <property type="evidence" value="ECO:0007669"/>
    <property type="project" value="TreeGrafter"/>
</dbReference>
<name>A0A382PWA4_9ZZZZ</name>
<dbReference type="SUPFAM" id="SSF53474">
    <property type="entry name" value="alpha/beta-Hydrolases"/>
    <property type="match status" value="1"/>
</dbReference>
<sequence>WRNSLAEAGIMVVGVEFRNGGGRLGNHPFPAGLNDCSAGVRWVYANREELGVSGIVVSGESGGGNLSLATTLKALKEGWVNEINGVYAQCPYISGEYANPPSELLSLVENDGYTISCEMMAPLVKVYDLDGSNSGNPLTWPLQATIDDLKGLPPHAISVNELDPLRDEGLAYYRKLVAAGVSATARTINGTTHAADQGMADAVPEVFRASVEAVSGFVKSITSE</sequence>
<dbReference type="AlphaFoldDB" id="A0A382PWA4"/>
<dbReference type="PANTHER" id="PTHR23025:SF3">
    <property type="entry name" value="HORMONE-SENSITIVE LIPASE"/>
    <property type="match status" value="1"/>
</dbReference>
<evidence type="ECO:0000313" key="2">
    <source>
        <dbReference type="EMBL" id="SVC77147.1"/>
    </source>
</evidence>
<reference evidence="2" key="1">
    <citation type="submission" date="2018-05" db="EMBL/GenBank/DDBJ databases">
        <authorList>
            <person name="Lanie J.A."/>
            <person name="Ng W.-L."/>
            <person name="Kazmierczak K.M."/>
            <person name="Andrzejewski T.M."/>
            <person name="Davidsen T.M."/>
            <person name="Wayne K.J."/>
            <person name="Tettelin H."/>
            <person name="Glass J.I."/>
            <person name="Rusch D."/>
            <person name="Podicherti R."/>
            <person name="Tsui H.-C.T."/>
            <person name="Winkler M.E."/>
        </authorList>
    </citation>
    <scope>NUCLEOTIDE SEQUENCE</scope>
</reference>
<dbReference type="InterPro" id="IPR029058">
    <property type="entry name" value="AB_hydrolase_fold"/>
</dbReference>
<dbReference type="GO" id="GO:0019433">
    <property type="term" value="P:triglyceride catabolic process"/>
    <property type="evidence" value="ECO:0007669"/>
    <property type="project" value="TreeGrafter"/>
</dbReference>
<dbReference type="EMBL" id="UINC01109960">
    <property type="protein sequence ID" value="SVC77147.1"/>
    <property type="molecule type" value="Genomic_DNA"/>
</dbReference>
<gene>
    <name evidence="2" type="ORF">METZ01_LOCUS330001</name>
</gene>
<evidence type="ECO:0000259" key="1">
    <source>
        <dbReference type="Pfam" id="PF07859"/>
    </source>
</evidence>
<dbReference type="GO" id="GO:0005829">
    <property type="term" value="C:cytosol"/>
    <property type="evidence" value="ECO:0007669"/>
    <property type="project" value="TreeGrafter"/>
</dbReference>
<dbReference type="Gene3D" id="3.40.50.1820">
    <property type="entry name" value="alpha/beta hydrolase"/>
    <property type="match status" value="1"/>
</dbReference>
<proteinExistence type="predicted"/>
<dbReference type="PANTHER" id="PTHR23025">
    <property type="entry name" value="TRIACYLGLYCEROL LIPASE"/>
    <property type="match status" value="1"/>
</dbReference>
<accession>A0A382PWA4</accession>
<feature type="domain" description="Alpha/beta hydrolase fold-3" evidence="1">
    <location>
        <begin position="6"/>
        <end position="194"/>
    </location>
</feature>
<dbReference type="InterPro" id="IPR013094">
    <property type="entry name" value="AB_hydrolase_3"/>
</dbReference>
<organism evidence="2">
    <name type="scientific">marine metagenome</name>
    <dbReference type="NCBI Taxonomy" id="408172"/>
    <lineage>
        <taxon>unclassified sequences</taxon>
        <taxon>metagenomes</taxon>
        <taxon>ecological metagenomes</taxon>
    </lineage>
</organism>
<dbReference type="GO" id="GO:0004806">
    <property type="term" value="F:triacylglycerol lipase activity"/>
    <property type="evidence" value="ECO:0007669"/>
    <property type="project" value="TreeGrafter"/>
</dbReference>
<dbReference type="Pfam" id="PF07859">
    <property type="entry name" value="Abhydrolase_3"/>
    <property type="match status" value="1"/>
</dbReference>
<feature type="non-terminal residue" evidence="2">
    <location>
        <position position="1"/>
    </location>
</feature>